<dbReference type="RefSeq" id="XP_006824391.1">
    <property type="nucleotide sequence ID" value="XM_006824328.1"/>
</dbReference>
<dbReference type="GeneID" id="102800909"/>
<dbReference type="PANTHER" id="PTHR10361">
    <property type="entry name" value="SODIUM-BILE ACID COTRANSPORTER"/>
    <property type="match status" value="1"/>
</dbReference>
<feature type="transmembrane region" description="Helical" evidence="1">
    <location>
        <begin position="36"/>
        <end position="55"/>
    </location>
</feature>
<dbReference type="Proteomes" id="UP000694865">
    <property type="component" value="Unplaced"/>
</dbReference>
<dbReference type="InterPro" id="IPR038770">
    <property type="entry name" value="Na+/solute_symporter_sf"/>
</dbReference>
<keyword evidence="2" id="KW-1185">Reference proteome</keyword>
<evidence type="ECO:0000313" key="3">
    <source>
        <dbReference type="RefSeq" id="XP_006824391.1"/>
    </source>
</evidence>
<feature type="transmembrane region" description="Helical" evidence="1">
    <location>
        <begin position="67"/>
        <end position="86"/>
    </location>
</feature>
<protein>
    <submittedName>
        <fullName evidence="3">Ileal sodium/bile acid cotransporter-like</fullName>
    </submittedName>
</protein>
<name>A0ABM0MWK0_SACKO</name>
<keyword evidence="1" id="KW-0472">Membrane</keyword>
<feature type="non-terminal residue" evidence="3">
    <location>
        <position position="1"/>
    </location>
</feature>
<organism evidence="2 3">
    <name type="scientific">Saccoglossus kowalevskii</name>
    <name type="common">Acorn worm</name>
    <dbReference type="NCBI Taxonomy" id="10224"/>
    <lineage>
        <taxon>Eukaryota</taxon>
        <taxon>Metazoa</taxon>
        <taxon>Hemichordata</taxon>
        <taxon>Enteropneusta</taxon>
        <taxon>Harrimaniidae</taxon>
        <taxon>Saccoglossus</taxon>
    </lineage>
</organism>
<accession>A0ABM0MWK0</accession>
<keyword evidence="1" id="KW-0812">Transmembrane</keyword>
<gene>
    <name evidence="3" type="primary">LOC102800909</name>
</gene>
<evidence type="ECO:0000256" key="1">
    <source>
        <dbReference type="SAM" id="Phobius"/>
    </source>
</evidence>
<keyword evidence="1" id="KW-1133">Transmembrane helix</keyword>
<feature type="transmembrane region" description="Helical" evidence="1">
    <location>
        <begin position="98"/>
        <end position="117"/>
    </location>
</feature>
<dbReference type="Gene3D" id="1.20.1530.20">
    <property type="match status" value="1"/>
</dbReference>
<evidence type="ECO:0000313" key="2">
    <source>
        <dbReference type="Proteomes" id="UP000694865"/>
    </source>
</evidence>
<dbReference type="InterPro" id="IPR004710">
    <property type="entry name" value="Bilac:Na_transpt"/>
</dbReference>
<proteinExistence type="predicted"/>
<dbReference type="PANTHER" id="PTHR10361:SF28">
    <property type="entry name" value="P3 PROTEIN-RELATED"/>
    <property type="match status" value="1"/>
</dbReference>
<reference evidence="3" key="1">
    <citation type="submission" date="2025-08" db="UniProtKB">
        <authorList>
            <consortium name="RefSeq"/>
        </authorList>
    </citation>
    <scope>IDENTIFICATION</scope>
    <source>
        <tissue evidence="3">Testes</tissue>
    </source>
</reference>
<sequence>ILSVFVILGILLFIVLTFFTSPHVFKSSWQPYMVSFLYPLFAFALGYTIPILLKFNSAQARTVAFETGIQNSALALSIINLLIIQGNDVKEMMIVPTLHAVMTVIESFTIVGIYWAYKKLKAKQQLQSVCVDDEKGETKSIQHSQHELNKVSGIENISMVTGDEKSTNTGE</sequence>